<dbReference type="InterPro" id="IPR006431">
    <property type="entry name" value="Phage_tape_meas_C"/>
</dbReference>
<evidence type="ECO:0000313" key="2">
    <source>
        <dbReference type="EMBL" id="VVP33360.1"/>
    </source>
</evidence>
<dbReference type="EMBL" id="CABVIH010000024">
    <property type="protein sequence ID" value="VVP33360.1"/>
    <property type="molecule type" value="Genomic_DNA"/>
</dbReference>
<dbReference type="Proteomes" id="UP000375525">
    <property type="component" value="Unassembled WGS sequence"/>
</dbReference>
<feature type="domain" description="Bacteriophage tail tape measure C-terminal" evidence="1">
    <location>
        <begin position="578"/>
        <end position="652"/>
    </location>
</feature>
<dbReference type="OrthoDB" id="6174294at2"/>
<name>A0A5E7N9Z5_PSEFL</name>
<sequence length="809" mass="84743">MASRSLGTLTLDLIAKIGGFTGPLDKASRESQKRMAEIQKSAEKIGIGISAGVSAGVVALAALTVSSVKAGAEITRFAQLSGTSSTEFQKYAAGAKTVGIEQDKLADIFKDVNDKVGDFLLNGGGELQDFFKTIAPKIGVTAEQFRNLSGPQSLQLFTSSLQKAGLSQAEMTQQMESLADDATLLLPLLRDNGAAFKVLGESAQEAGAIMDEKTIKATQGLAAASWLAEQSLAGIKNQVAASLMPTLSDYADILFGLSKDTASVSAFSDGLNSILKFTAKTAVGIAYTFELLGKSIAGLVAIVVGAFDGVDFSSPIDAINKIGENSSRMASIVGDDLDGLDKKYNDLWGRIDQAGSSGQASGHLKEIADALNAVGVAGRPGTFKALTKDQQDAAKAAEAAARKLQGVFDTTEEGYERQIELINTSNDARKNATEIAKLQFEVESGKLVGINAQQQKRLEGLAAELDGLNKLKQANEDAAKLVSFGDTLQDSNQTIKQGFEVELAGAGAGDKLKERLQANLEIQQDYNKQAADLQKQLNGGDITQGLYDKESQMLSKALAERMVIQEDYYKGQDEAQKNWVDGASAAFNNYVDQARDLASQTQNAFTSLYDGLTDAAVEWAFGADQTFEDVAVSFAKMIAEMAVQAAATQAFAGISSGVSGVFSSGAASAGSTAAGYSSAYGFSDGGYTGDGGKNEPMGVVHGGEVVIRKEVVEQPGMRRYLEQLNKDGKGYADGGYLGAGSGSSTAPPTGQVLIQQTIQVAGSGGGTTSQQDTQALGQAYADVAKRGAQQEIAKELQVGGQIWRLVNGR</sequence>
<dbReference type="NCBIfam" id="TIGR01541">
    <property type="entry name" value="tape_meas_lam_C"/>
    <property type="match status" value="1"/>
</dbReference>
<dbReference type="AlphaFoldDB" id="A0A5E7N9Z5"/>
<evidence type="ECO:0000313" key="3">
    <source>
        <dbReference type="Proteomes" id="UP000375525"/>
    </source>
</evidence>
<protein>
    <recommendedName>
        <fullName evidence="1">Bacteriophage tail tape measure C-terminal domain-containing protein</fullName>
    </recommendedName>
</protein>
<evidence type="ECO:0000259" key="1">
    <source>
        <dbReference type="Pfam" id="PF09718"/>
    </source>
</evidence>
<accession>A0A5E7N9Z5</accession>
<gene>
    <name evidence="2" type="ORF">PS880_04456</name>
</gene>
<dbReference type="Pfam" id="PF09718">
    <property type="entry name" value="Tape_meas_lam_C"/>
    <property type="match status" value="1"/>
</dbReference>
<dbReference type="RefSeq" id="WP_150781504.1">
    <property type="nucleotide sequence ID" value="NZ_CABVIH010000024.1"/>
</dbReference>
<organism evidence="2 3">
    <name type="scientific">Pseudomonas fluorescens</name>
    <dbReference type="NCBI Taxonomy" id="294"/>
    <lineage>
        <taxon>Bacteria</taxon>
        <taxon>Pseudomonadati</taxon>
        <taxon>Pseudomonadota</taxon>
        <taxon>Gammaproteobacteria</taxon>
        <taxon>Pseudomonadales</taxon>
        <taxon>Pseudomonadaceae</taxon>
        <taxon>Pseudomonas</taxon>
    </lineage>
</organism>
<reference evidence="2 3" key="1">
    <citation type="submission" date="2019-09" db="EMBL/GenBank/DDBJ databases">
        <authorList>
            <person name="Chandra G."/>
            <person name="Truman W A."/>
        </authorList>
    </citation>
    <scope>NUCLEOTIDE SEQUENCE [LARGE SCALE GENOMIC DNA]</scope>
    <source>
        <strain evidence="2">PS880</strain>
    </source>
</reference>
<proteinExistence type="predicted"/>